<keyword evidence="10 15" id="KW-0460">Magnesium</keyword>
<evidence type="ECO:0000259" key="16">
    <source>
        <dbReference type="Pfam" id="PF00408"/>
    </source>
</evidence>
<dbReference type="GO" id="GO:0008973">
    <property type="term" value="F:phosphopentomutase activity"/>
    <property type="evidence" value="ECO:0007669"/>
    <property type="project" value="TreeGrafter"/>
</dbReference>
<evidence type="ECO:0000256" key="9">
    <source>
        <dbReference type="ARBA" id="ARBA00022723"/>
    </source>
</evidence>
<dbReference type="EC" id="5.4.2.2" evidence="6"/>
<dbReference type="InterPro" id="IPR016066">
    <property type="entry name" value="A-D-PHexomutase_CS"/>
</dbReference>
<dbReference type="GO" id="GO:0006166">
    <property type="term" value="P:purine ribonucleoside salvage"/>
    <property type="evidence" value="ECO:0007669"/>
    <property type="project" value="TreeGrafter"/>
</dbReference>
<evidence type="ECO:0000256" key="15">
    <source>
        <dbReference type="RuleBase" id="RU004326"/>
    </source>
</evidence>
<keyword evidence="7" id="KW-0313">Glucose metabolism</keyword>
<evidence type="ECO:0000256" key="10">
    <source>
        <dbReference type="ARBA" id="ARBA00022842"/>
    </source>
</evidence>
<dbReference type="Pfam" id="PF02880">
    <property type="entry name" value="PGM_PMM_III"/>
    <property type="match status" value="1"/>
</dbReference>
<dbReference type="Gene3D" id="3.30.310.50">
    <property type="entry name" value="Alpha-D-phosphohexomutase, C-terminal domain"/>
    <property type="match status" value="1"/>
</dbReference>
<accession>A0A2P8HG51</accession>
<evidence type="ECO:0000313" key="21">
    <source>
        <dbReference type="Proteomes" id="UP000242310"/>
    </source>
</evidence>
<dbReference type="InterPro" id="IPR005843">
    <property type="entry name" value="A-D-PHexomutase_C"/>
</dbReference>
<keyword evidence="11" id="KW-0413">Isomerase</keyword>
<dbReference type="Pfam" id="PF00408">
    <property type="entry name" value="PGM_PMM_IV"/>
    <property type="match status" value="1"/>
</dbReference>
<comment type="catalytic activity">
    <reaction evidence="1">
        <text>alpha-D-glucose 1-phosphate = alpha-D-glucose 6-phosphate</text>
        <dbReference type="Rhea" id="RHEA:23536"/>
        <dbReference type="ChEBI" id="CHEBI:58225"/>
        <dbReference type="ChEBI" id="CHEBI:58601"/>
        <dbReference type="EC" id="5.4.2.2"/>
    </reaction>
</comment>
<dbReference type="PRINTS" id="PR00509">
    <property type="entry name" value="PGMPMM"/>
</dbReference>
<reference evidence="20 21" key="1">
    <citation type="submission" date="2018-03" db="EMBL/GenBank/DDBJ databases">
        <title>Genomic Encyclopedia of Type Strains, Phase III (KMG-III): the genomes of soil and plant-associated and newly described type strains.</title>
        <authorList>
            <person name="Whitman W."/>
        </authorList>
    </citation>
    <scope>NUCLEOTIDE SEQUENCE [LARGE SCALE GENOMIC DNA]</scope>
    <source>
        <strain evidence="20 21">CGMCC 1.07653</strain>
    </source>
</reference>
<evidence type="ECO:0000256" key="11">
    <source>
        <dbReference type="ARBA" id="ARBA00023235"/>
    </source>
</evidence>
<feature type="domain" description="Alpha-D-phosphohexomutase alpha/beta/alpha" evidence="17">
    <location>
        <begin position="42"/>
        <end position="181"/>
    </location>
</feature>
<keyword evidence="7" id="KW-0119">Carbohydrate metabolism</keyword>
<dbReference type="SUPFAM" id="SSF53738">
    <property type="entry name" value="Phosphoglucomutase, first 3 domains"/>
    <property type="match status" value="3"/>
</dbReference>
<dbReference type="GO" id="GO:0006006">
    <property type="term" value="P:glucose metabolic process"/>
    <property type="evidence" value="ECO:0007669"/>
    <property type="project" value="UniProtKB-KW"/>
</dbReference>
<evidence type="ECO:0000256" key="8">
    <source>
        <dbReference type="ARBA" id="ARBA00022553"/>
    </source>
</evidence>
<evidence type="ECO:0000256" key="5">
    <source>
        <dbReference type="ARBA" id="ARBA00010231"/>
    </source>
</evidence>
<dbReference type="PANTHER" id="PTHR45745:SF1">
    <property type="entry name" value="PHOSPHOGLUCOMUTASE 2B-RELATED"/>
    <property type="match status" value="1"/>
</dbReference>
<comment type="pathway">
    <text evidence="4">Lipid metabolism.</text>
</comment>
<dbReference type="InterPro" id="IPR036900">
    <property type="entry name" value="A-D-PHexomutase_C_sf"/>
</dbReference>
<evidence type="ECO:0000256" key="6">
    <source>
        <dbReference type="ARBA" id="ARBA00012728"/>
    </source>
</evidence>
<evidence type="ECO:0000256" key="3">
    <source>
        <dbReference type="ARBA" id="ARBA00005164"/>
    </source>
</evidence>
<keyword evidence="9 15" id="KW-0479">Metal-binding</keyword>
<evidence type="ECO:0000256" key="2">
    <source>
        <dbReference type="ARBA" id="ARBA00001946"/>
    </source>
</evidence>
<evidence type="ECO:0000256" key="1">
    <source>
        <dbReference type="ARBA" id="ARBA00000443"/>
    </source>
</evidence>
<protein>
    <recommendedName>
        <fullName evidence="12">Phosphoglucomutase</fullName>
        <ecNumber evidence="6">5.4.2.2</ecNumber>
    </recommendedName>
    <alternativeName>
        <fullName evidence="14">Alpha-phosphoglucomutase</fullName>
    </alternativeName>
    <alternativeName>
        <fullName evidence="13">Glucose phosphomutase</fullName>
    </alternativeName>
</protein>
<evidence type="ECO:0000256" key="14">
    <source>
        <dbReference type="ARBA" id="ARBA00041467"/>
    </source>
</evidence>
<feature type="domain" description="Alpha-D-phosphohexomutase alpha/beta/alpha" evidence="18">
    <location>
        <begin position="209"/>
        <end position="314"/>
    </location>
</feature>
<dbReference type="Proteomes" id="UP000242310">
    <property type="component" value="Unassembled WGS sequence"/>
</dbReference>
<dbReference type="PANTHER" id="PTHR45745">
    <property type="entry name" value="PHOSPHOMANNOMUTASE 45A"/>
    <property type="match status" value="1"/>
</dbReference>
<dbReference type="Pfam" id="PF02878">
    <property type="entry name" value="PGM_PMM_I"/>
    <property type="match status" value="1"/>
</dbReference>
<dbReference type="InterPro" id="IPR005841">
    <property type="entry name" value="Alpha-D-phosphohexomutase_SF"/>
</dbReference>
<dbReference type="GO" id="GO:0004614">
    <property type="term" value="F:phosphoglucomutase activity"/>
    <property type="evidence" value="ECO:0007669"/>
    <property type="project" value="UniProtKB-EC"/>
</dbReference>
<dbReference type="Gene3D" id="3.40.120.10">
    <property type="entry name" value="Alpha-D-Glucose-1,6-Bisphosphate, subunit A, domain 3"/>
    <property type="match status" value="3"/>
</dbReference>
<comment type="caution">
    <text evidence="20">The sequence shown here is derived from an EMBL/GenBank/DDBJ whole genome shotgun (WGS) entry which is preliminary data.</text>
</comment>
<feature type="domain" description="Alpha-D-phosphohexomutase C-terminal" evidence="16">
    <location>
        <begin position="512"/>
        <end position="555"/>
    </location>
</feature>
<comment type="cofactor">
    <cofactor evidence="2">
        <name>Mg(2+)</name>
        <dbReference type="ChEBI" id="CHEBI:18420"/>
    </cofactor>
</comment>
<dbReference type="PROSITE" id="PS00710">
    <property type="entry name" value="PGM_PMM"/>
    <property type="match status" value="1"/>
</dbReference>
<dbReference type="InterPro" id="IPR005846">
    <property type="entry name" value="A-D-PHexomutase_a/b/a-III"/>
</dbReference>
<dbReference type="OrthoDB" id="9806956at2"/>
<proteinExistence type="inferred from homology"/>
<gene>
    <name evidence="20" type="ORF">B0H94_107200</name>
</gene>
<dbReference type="InterPro" id="IPR005845">
    <property type="entry name" value="A-D-PHexomutase_a/b/a-II"/>
</dbReference>
<evidence type="ECO:0000256" key="12">
    <source>
        <dbReference type="ARBA" id="ARBA00039995"/>
    </source>
</evidence>
<dbReference type="GO" id="GO:0000287">
    <property type="term" value="F:magnesium ion binding"/>
    <property type="evidence" value="ECO:0007669"/>
    <property type="project" value="InterPro"/>
</dbReference>
<evidence type="ECO:0000256" key="4">
    <source>
        <dbReference type="ARBA" id="ARBA00005189"/>
    </source>
</evidence>
<dbReference type="AlphaFoldDB" id="A0A2P8HG51"/>
<dbReference type="InterPro" id="IPR016055">
    <property type="entry name" value="A-D-PHexomutase_a/b/a-I/II/III"/>
</dbReference>
<evidence type="ECO:0000313" key="20">
    <source>
        <dbReference type="EMBL" id="PSL45195.1"/>
    </source>
</evidence>
<organism evidence="20 21">
    <name type="scientific">Salsuginibacillus halophilus</name>
    <dbReference type="NCBI Taxonomy" id="517424"/>
    <lineage>
        <taxon>Bacteria</taxon>
        <taxon>Bacillati</taxon>
        <taxon>Bacillota</taxon>
        <taxon>Bacilli</taxon>
        <taxon>Bacillales</taxon>
        <taxon>Bacillaceae</taxon>
        <taxon>Salsuginibacillus</taxon>
    </lineage>
</organism>
<comment type="pathway">
    <text evidence="3">Glycolipid metabolism; diglucosyl-diacylglycerol biosynthesis.</text>
</comment>
<feature type="domain" description="Alpha-D-phosphohexomutase alpha/beta/alpha" evidence="19">
    <location>
        <begin position="328"/>
        <end position="450"/>
    </location>
</feature>
<evidence type="ECO:0000259" key="19">
    <source>
        <dbReference type="Pfam" id="PF02880"/>
    </source>
</evidence>
<name>A0A2P8HG51_9BACI</name>
<keyword evidence="8" id="KW-0597">Phosphoprotein</keyword>
<dbReference type="EMBL" id="PYAV01000007">
    <property type="protein sequence ID" value="PSL45195.1"/>
    <property type="molecule type" value="Genomic_DNA"/>
</dbReference>
<evidence type="ECO:0000256" key="13">
    <source>
        <dbReference type="ARBA" id="ARBA00041398"/>
    </source>
</evidence>
<dbReference type="InterPro" id="IPR005844">
    <property type="entry name" value="A-D-PHexomutase_a/b/a-I"/>
</dbReference>
<evidence type="ECO:0000256" key="7">
    <source>
        <dbReference type="ARBA" id="ARBA00022526"/>
    </source>
</evidence>
<dbReference type="CDD" id="cd05799">
    <property type="entry name" value="PGM2"/>
    <property type="match status" value="1"/>
</dbReference>
<evidence type="ECO:0000259" key="17">
    <source>
        <dbReference type="Pfam" id="PF02878"/>
    </source>
</evidence>
<evidence type="ECO:0000259" key="18">
    <source>
        <dbReference type="Pfam" id="PF02879"/>
    </source>
</evidence>
<dbReference type="SUPFAM" id="SSF55957">
    <property type="entry name" value="Phosphoglucomutase, C-terminal domain"/>
    <property type="match status" value="1"/>
</dbReference>
<keyword evidence="21" id="KW-1185">Reference proteome</keyword>
<comment type="similarity">
    <text evidence="5 15">Belongs to the phosphohexose mutase family.</text>
</comment>
<sequence>MSWYETYRQWELEAEKNPALKAKLEAAAAEEELEDCFYTSLSFGTGGMRGRLGPGPNRMNAYTVRKAASGFGAYLLHQSGADAKEKGVVIAYDPRHESENFVVESAKVLGALGIQVHLFTGIRPTPELSFAVRELGAAGGIMLTASHNPSSDNGFKVYGEDGGQLVPAQSEQLTGFVERIEDELQIETIAPEEMKAQGLWHELGKDMDEAYMRHLLQLLPDREDAKAKRSQLKVVFTPLHGTAARLAADIFNRSGFHAVETVTEQMVEDPDFSTVTSPNPEDPAAFAYAKRQGFAQGADVLLATDPDADRVGAAVFSEKADDYVYLTGNETGALLLEAALSTQEASTGGVMLNTIVTSDLGEKIAAAYGVDTWKTLTGFKFIAAHIEALSQADDASFVFGYEESFGYLAAPFVRDKDALQALLLLSELAAEEKARGRSLLDKLEELYEQYGWHKERTLSVTREGRHGGQEIAAVMEAFRESYPEIAGGQVVTSVEDYSTGRMTELSTGTVHTLKLPVSNVLKFHLENGGWFCLRPSGTEPKLKVYCAAVGNSRTEAEQQLDDLYRDLSERIHAYVT</sequence>
<dbReference type="RefSeq" id="WP_106588840.1">
    <property type="nucleotide sequence ID" value="NZ_PYAV01000007.1"/>
</dbReference>
<dbReference type="Pfam" id="PF02879">
    <property type="entry name" value="PGM_PMM_II"/>
    <property type="match status" value="1"/>
</dbReference>